<reference evidence="2 3" key="1">
    <citation type="submission" date="2015-01" db="EMBL/GenBank/DDBJ databases">
        <title>Genome sequence of Jeotgalibacillus alimentarius.</title>
        <authorList>
            <person name="Goh K.M."/>
            <person name="Chan K.-G."/>
            <person name="Yaakop A.S."/>
            <person name="Ee R."/>
            <person name="Gan H.M."/>
            <person name="Chan C.S."/>
        </authorList>
    </citation>
    <scope>NUCLEOTIDE SEQUENCE [LARGE SCALE GENOMIC DNA]</scope>
    <source>
        <strain evidence="2 3">YKJ-13</strain>
    </source>
</reference>
<dbReference type="InterPro" id="IPR004165">
    <property type="entry name" value="CoA_trans_fam_I"/>
</dbReference>
<sequence length="287" mass="31832">MKNKKKMDLKEAVDQYIKDGSLLAFSGNVLHRAPMGFIREIVRQGKKNLEVVKTAAAMDVDLLCAFGLVKTVHAGFVSYETKYGLATHYRRGVESGIIQGNEHACYTVICALRGATMNVPFMPVHGLQYGGLLHENDYFMVVENPFEQETAEPVTLVKTLKPHVAVIHVQVCDEEGNAIIEGAKYEDALISRAADKVIITAERVVPAGQLKFQKDKIVIPGFLTEAVVEMPKGAAPCSCEGKYDVNHRDIKAFTEADSTDQLKKWVASYEKQDHGRSYTDRQRGVKS</sequence>
<keyword evidence="3" id="KW-1185">Reference proteome</keyword>
<keyword evidence="2" id="KW-0808">Transferase</keyword>
<evidence type="ECO:0000256" key="1">
    <source>
        <dbReference type="ARBA" id="ARBA00007047"/>
    </source>
</evidence>
<comment type="similarity">
    <text evidence="1">Belongs to the 3-oxoacid CoA-transferase subunit B family.</text>
</comment>
<dbReference type="Gene3D" id="3.40.1080.10">
    <property type="entry name" value="Glutaconate Coenzyme A-transferase"/>
    <property type="match status" value="1"/>
</dbReference>
<dbReference type="PANTHER" id="PTHR43293:SF3">
    <property type="entry name" value="CHOLESTEROL RING-CLEAVING HYDROLASE IPDB SUBUNIT"/>
    <property type="match status" value="1"/>
</dbReference>
<dbReference type="Gene3D" id="3.30.30.40">
    <property type="match status" value="1"/>
</dbReference>
<dbReference type="Pfam" id="PF01144">
    <property type="entry name" value="CoA_trans"/>
    <property type="match status" value="1"/>
</dbReference>
<dbReference type="PATRIC" id="fig|135826.4.peg.2788"/>
<gene>
    <name evidence="2" type="ORF">KP77_28040</name>
</gene>
<evidence type="ECO:0000313" key="2">
    <source>
        <dbReference type="EMBL" id="KIL46677.1"/>
    </source>
</evidence>
<evidence type="ECO:0000313" key="3">
    <source>
        <dbReference type="Proteomes" id="UP000031950"/>
    </source>
</evidence>
<organism evidence="2 3">
    <name type="scientific">Jeotgalibacillus alimentarius</name>
    <dbReference type="NCBI Taxonomy" id="135826"/>
    <lineage>
        <taxon>Bacteria</taxon>
        <taxon>Bacillati</taxon>
        <taxon>Bacillota</taxon>
        <taxon>Bacilli</taxon>
        <taxon>Bacillales</taxon>
        <taxon>Caryophanaceae</taxon>
        <taxon>Jeotgalibacillus</taxon>
    </lineage>
</organism>
<proteinExistence type="inferred from homology"/>
<accession>A0A0C2VCL1</accession>
<protein>
    <submittedName>
        <fullName evidence="2">CoA transferase</fullName>
    </submittedName>
</protein>
<dbReference type="SUPFAM" id="SSF100950">
    <property type="entry name" value="NagB/RpiA/CoA transferase-like"/>
    <property type="match status" value="1"/>
</dbReference>
<name>A0A0C2VCL1_9BACL</name>
<dbReference type="EMBL" id="JXRQ01000025">
    <property type="protein sequence ID" value="KIL46677.1"/>
    <property type="molecule type" value="Genomic_DNA"/>
</dbReference>
<dbReference type="STRING" id="135826.KP77_28040"/>
<comment type="caution">
    <text evidence="2">The sequence shown here is derived from an EMBL/GenBank/DDBJ whole genome shotgun (WGS) entry which is preliminary data.</text>
</comment>
<dbReference type="SMART" id="SM00882">
    <property type="entry name" value="CoA_trans"/>
    <property type="match status" value="1"/>
</dbReference>
<dbReference type="Proteomes" id="UP000031950">
    <property type="component" value="Unassembled WGS sequence"/>
</dbReference>
<dbReference type="PANTHER" id="PTHR43293">
    <property type="entry name" value="ACETATE COA-TRANSFERASE YDIF"/>
    <property type="match status" value="1"/>
</dbReference>
<dbReference type="AlphaFoldDB" id="A0A0C2VCL1"/>
<dbReference type="RefSeq" id="WP_235420723.1">
    <property type="nucleotide sequence ID" value="NZ_JXRQ01000025.1"/>
</dbReference>
<dbReference type="InterPro" id="IPR037171">
    <property type="entry name" value="NagB/RpiA_transferase-like"/>
</dbReference>
<dbReference type="GO" id="GO:0008410">
    <property type="term" value="F:CoA-transferase activity"/>
    <property type="evidence" value="ECO:0007669"/>
    <property type="project" value="InterPro"/>
</dbReference>